<feature type="region of interest" description="Disordered" evidence="1">
    <location>
        <begin position="165"/>
        <end position="193"/>
    </location>
</feature>
<organism evidence="2 3">
    <name type="scientific">Solanum pinnatisectum</name>
    <name type="common">tansyleaf nightshade</name>
    <dbReference type="NCBI Taxonomy" id="50273"/>
    <lineage>
        <taxon>Eukaryota</taxon>
        <taxon>Viridiplantae</taxon>
        <taxon>Streptophyta</taxon>
        <taxon>Embryophyta</taxon>
        <taxon>Tracheophyta</taxon>
        <taxon>Spermatophyta</taxon>
        <taxon>Magnoliopsida</taxon>
        <taxon>eudicotyledons</taxon>
        <taxon>Gunneridae</taxon>
        <taxon>Pentapetalae</taxon>
        <taxon>asterids</taxon>
        <taxon>lamiids</taxon>
        <taxon>Solanales</taxon>
        <taxon>Solanaceae</taxon>
        <taxon>Solanoideae</taxon>
        <taxon>Solaneae</taxon>
        <taxon>Solanum</taxon>
    </lineage>
</organism>
<reference evidence="2 3" key="1">
    <citation type="submission" date="2023-10" db="EMBL/GenBank/DDBJ databases">
        <title>Genome-Wide Identification Analysis in wild type Solanum Pinnatisectum Reveals Some Genes Defensing Phytophthora Infestans.</title>
        <authorList>
            <person name="Sun C."/>
        </authorList>
    </citation>
    <scope>NUCLEOTIDE SEQUENCE [LARGE SCALE GENOMIC DNA]</scope>
    <source>
        <strain evidence="2">LQN</strain>
        <tissue evidence="2">Leaf</tissue>
    </source>
</reference>
<dbReference type="EMBL" id="JAWPEI010000008">
    <property type="protein sequence ID" value="KAK4717874.1"/>
    <property type="molecule type" value="Genomic_DNA"/>
</dbReference>
<proteinExistence type="predicted"/>
<evidence type="ECO:0000256" key="1">
    <source>
        <dbReference type="SAM" id="MobiDB-lite"/>
    </source>
</evidence>
<comment type="caution">
    <text evidence="2">The sequence shown here is derived from an EMBL/GenBank/DDBJ whole genome shotgun (WGS) entry which is preliminary data.</text>
</comment>
<dbReference type="AlphaFoldDB" id="A0AAV9KZ58"/>
<name>A0AAV9KZ58_9SOLN</name>
<protein>
    <submittedName>
        <fullName evidence="2">Uncharacterized protein</fullName>
    </submittedName>
</protein>
<evidence type="ECO:0000313" key="2">
    <source>
        <dbReference type="EMBL" id="KAK4717874.1"/>
    </source>
</evidence>
<dbReference type="Proteomes" id="UP001311915">
    <property type="component" value="Unassembled WGS sequence"/>
</dbReference>
<accession>A0AAV9KZ58</accession>
<keyword evidence="3" id="KW-1185">Reference proteome</keyword>
<feature type="compositionally biased region" description="Basic residues" evidence="1">
    <location>
        <begin position="181"/>
        <end position="193"/>
    </location>
</feature>
<sequence length="193" mass="22246">MCIDSKKDKYRVLSSDRVVGDPGQWNVVKDSRPVTVLVPLVIKNKFDALIHNEEERIYEETLQVPNPANDNIKVQNKESTTVVVVPTVVQEDNSQRMIVQRESRNKILHDIISHNVEEKVLLEIEAPHHHQKTTMVKEEETEVTDNTLDVIAKDADLSPRMLNAARRSKKQGDGENIQHIKTQRKRNKLVTYR</sequence>
<gene>
    <name evidence="2" type="ORF">R3W88_016212</name>
</gene>
<evidence type="ECO:0000313" key="3">
    <source>
        <dbReference type="Proteomes" id="UP001311915"/>
    </source>
</evidence>